<reference evidence="1" key="1">
    <citation type="submission" date="2018-05" db="EMBL/GenBank/DDBJ databases">
        <authorList>
            <person name="Lanie J.A."/>
            <person name="Ng W.-L."/>
            <person name="Kazmierczak K.M."/>
            <person name="Andrzejewski T.M."/>
            <person name="Davidsen T.M."/>
            <person name="Wayne K.J."/>
            <person name="Tettelin H."/>
            <person name="Glass J.I."/>
            <person name="Rusch D."/>
            <person name="Podicherti R."/>
            <person name="Tsui H.-C.T."/>
            <person name="Winkler M.E."/>
        </authorList>
    </citation>
    <scope>NUCLEOTIDE SEQUENCE</scope>
</reference>
<proteinExistence type="predicted"/>
<name>A0A382NKM0_9ZZZZ</name>
<dbReference type="EMBL" id="UINC01101091">
    <property type="protein sequence ID" value="SVC61636.1"/>
    <property type="molecule type" value="Genomic_DNA"/>
</dbReference>
<gene>
    <name evidence="1" type="ORF">METZ01_LOCUS314490</name>
</gene>
<dbReference type="SUPFAM" id="SSF56003">
    <property type="entry name" value="Molybdenum cofactor-binding domain"/>
    <property type="match status" value="1"/>
</dbReference>
<dbReference type="InterPro" id="IPR052516">
    <property type="entry name" value="N-heterocyclic_Hydroxylase"/>
</dbReference>
<dbReference type="PANTHER" id="PTHR47495">
    <property type="entry name" value="ALDEHYDE DEHYDROGENASE"/>
    <property type="match status" value="1"/>
</dbReference>
<dbReference type="GO" id="GO:0016491">
    <property type="term" value="F:oxidoreductase activity"/>
    <property type="evidence" value="ECO:0007669"/>
    <property type="project" value="InterPro"/>
</dbReference>
<evidence type="ECO:0008006" key="2">
    <source>
        <dbReference type="Google" id="ProtNLM"/>
    </source>
</evidence>
<protein>
    <recommendedName>
        <fullName evidence="2">Aldehyde oxidase/xanthine dehydrogenase second molybdopterin binding domain-containing protein</fullName>
    </recommendedName>
</protein>
<dbReference type="InterPro" id="IPR037165">
    <property type="entry name" value="AldOxase/xan_DH_Mopterin-bd_sf"/>
</dbReference>
<feature type="non-terminal residue" evidence="1">
    <location>
        <position position="1"/>
    </location>
</feature>
<evidence type="ECO:0000313" key="1">
    <source>
        <dbReference type="EMBL" id="SVC61636.1"/>
    </source>
</evidence>
<dbReference type="AlphaFoldDB" id="A0A382NKM0"/>
<organism evidence="1">
    <name type="scientific">marine metagenome</name>
    <dbReference type="NCBI Taxonomy" id="408172"/>
    <lineage>
        <taxon>unclassified sequences</taxon>
        <taxon>metagenomes</taxon>
        <taxon>ecological metagenomes</taxon>
    </lineage>
</organism>
<accession>A0A382NKM0</accession>
<dbReference type="Gene3D" id="3.30.365.10">
    <property type="entry name" value="Aldehyde oxidase/xanthine dehydrogenase, molybdopterin binding domain"/>
    <property type="match status" value="1"/>
</dbReference>
<sequence length="98" mass="10036">AVMEEVQVADGRIQNASFTDYLIPTALDMPPVEVAALVEQPEPGAPFGAKGIGEPPAISSTAAVAGALRDATGLDLPRVPVRPADICLAIDSVPEETS</sequence>
<dbReference type="PANTHER" id="PTHR47495:SF2">
    <property type="entry name" value="ALDEHYDE DEHYDROGENASE"/>
    <property type="match status" value="1"/>
</dbReference>